<comment type="caution">
    <text evidence="2">The sequence shown here is derived from an EMBL/GenBank/DDBJ whole genome shotgun (WGS) entry which is preliminary data.</text>
</comment>
<feature type="domain" description="Two component regulator three Y" evidence="1">
    <location>
        <begin position="264"/>
        <end position="329"/>
    </location>
</feature>
<gene>
    <name evidence="2" type="ORF">IK1_02914</name>
</gene>
<reference evidence="3" key="1">
    <citation type="submission" date="2012-12" db="EMBL/GenBank/DDBJ databases">
        <title>The genome sequence of Bacillus cereus VD146.</title>
        <authorList>
            <consortium name="The Broad Institute Genome Sequencing Platform"/>
            <consortium name="The Broad Institute Genome Sequencing Center for Infectious Disease"/>
            <person name="Feldgarden M."/>
            <person name="Van der Auwera G.A."/>
            <person name="Mahillon J."/>
            <person name="Duprez V."/>
            <person name="Timmery S."/>
            <person name="Mattelet C."/>
            <person name="Dierick K."/>
            <person name="Sun M."/>
            <person name="Yu Z."/>
            <person name="Zhu L."/>
            <person name="Hu X."/>
            <person name="Shank E.B."/>
            <person name="Swiecicka I."/>
            <person name="Hansen B.M."/>
            <person name="Andrup L."/>
            <person name="Walker B."/>
            <person name="Young S.K."/>
            <person name="Zeng Q."/>
            <person name="Gargeya S."/>
            <person name="Fitzgerald M."/>
            <person name="Haas B."/>
            <person name="Abouelleil A."/>
            <person name="Alvarado L."/>
            <person name="Arachchi H.M."/>
            <person name="Berlin A.M."/>
            <person name="Chapman S.B."/>
            <person name="Dewar J."/>
            <person name="Goldberg J."/>
            <person name="Griggs A."/>
            <person name="Gujja S."/>
            <person name="Hansen M."/>
            <person name="Howarth C."/>
            <person name="Imamovic A."/>
            <person name="Larimer J."/>
            <person name="McCowan C."/>
            <person name="Murphy C."/>
            <person name="Neiman D."/>
            <person name="Pearson M."/>
            <person name="Priest M."/>
            <person name="Roberts A."/>
            <person name="Saif S."/>
            <person name="Shea T."/>
            <person name="Sisk P."/>
            <person name="Sykes S."/>
            <person name="Wortman J."/>
            <person name="Nusbaum C."/>
            <person name="Birren B."/>
        </authorList>
    </citation>
    <scope>NUCLEOTIDE SEQUENCE [LARGE SCALE GENOMIC DNA]</scope>
    <source>
        <strain evidence="3">VD146</strain>
    </source>
</reference>
<evidence type="ECO:0000313" key="2">
    <source>
        <dbReference type="EMBL" id="EOP36881.1"/>
    </source>
</evidence>
<feature type="domain" description="Two component regulator three Y" evidence="1">
    <location>
        <begin position="74"/>
        <end position="138"/>
    </location>
</feature>
<dbReference type="HOGENOM" id="CLU_646426_0_0_9"/>
<feature type="domain" description="Two component regulator three Y" evidence="1">
    <location>
        <begin position="169"/>
        <end position="234"/>
    </location>
</feature>
<dbReference type="InterPro" id="IPR013783">
    <property type="entry name" value="Ig-like_fold"/>
</dbReference>
<sequence>KTFNIPEFAESGEWSYDSITIQDRAGNSLRIYGEWDKYSLETFKVEGQVNQVELIRDVENPKLGQAITFTAKATGSSQPVYQFLVKEDGKWRVVQDYSKINTFTYKPNKTGEYNVSVYAKATDSKGKQESFKVQSFKVEEQEKVTGVELNRDIETPNVGQAITFTAKATGSSQPVYQFWVKEDGKWRVAQDYSKTNVFKYTPNKNGNYNVSVYAKDADAKTNQEAIKSNDFTVKTLEKVTAVELNRDVVAPKLDQTITFTAKATGSSQPVYQFWVKEDGKWRIAQDYSKTNVFKYTPNKNGNYNVSVYAKDADAKTNQEAIKVNDFTIKTLEKVTAVELNRDIEAPKLGQTITFTAKATGSSQPVYQFWVKEDGKWRIAQDYSKTNVFKYTPNKNGSYNVSVYAKDIDSKEKQESIISQGIIIK</sequence>
<dbReference type="PATRIC" id="fig|1053236.3.peg.4353"/>
<dbReference type="InterPro" id="IPR011123">
    <property type="entry name" value="Y_Y_Y"/>
</dbReference>
<dbReference type="EMBL" id="AHFE01000052">
    <property type="protein sequence ID" value="EOP36881.1"/>
    <property type="molecule type" value="Genomic_DNA"/>
</dbReference>
<organism evidence="2 3">
    <name type="scientific">Bacillus cereus (strain VD146)</name>
    <dbReference type="NCBI Taxonomy" id="1053236"/>
    <lineage>
        <taxon>Bacteria</taxon>
        <taxon>Bacillati</taxon>
        <taxon>Bacillota</taxon>
        <taxon>Bacilli</taxon>
        <taxon>Bacillales</taxon>
        <taxon>Bacillaceae</taxon>
        <taxon>Bacillus</taxon>
        <taxon>Bacillus cereus group</taxon>
    </lineage>
</organism>
<dbReference type="InterPro" id="IPR035986">
    <property type="entry name" value="PKD_dom_sf"/>
</dbReference>
<feature type="domain" description="Two component regulator three Y" evidence="1">
    <location>
        <begin position="359"/>
        <end position="423"/>
    </location>
</feature>
<evidence type="ECO:0000259" key="1">
    <source>
        <dbReference type="Pfam" id="PF07495"/>
    </source>
</evidence>
<feature type="non-terminal residue" evidence="2">
    <location>
        <position position="1"/>
    </location>
</feature>
<evidence type="ECO:0000313" key="3">
    <source>
        <dbReference type="Proteomes" id="UP000014020"/>
    </source>
</evidence>
<dbReference type="SUPFAM" id="SSF49299">
    <property type="entry name" value="PKD domain"/>
    <property type="match status" value="2"/>
</dbReference>
<dbReference type="AlphaFoldDB" id="R8MRP7"/>
<dbReference type="Pfam" id="PF07495">
    <property type="entry name" value="Y_Y_Y"/>
    <property type="match status" value="4"/>
</dbReference>
<dbReference type="Proteomes" id="UP000014020">
    <property type="component" value="Unassembled WGS sequence"/>
</dbReference>
<dbReference type="Gene3D" id="2.60.40.10">
    <property type="entry name" value="Immunoglobulins"/>
    <property type="match status" value="4"/>
</dbReference>
<proteinExistence type="predicted"/>
<protein>
    <recommendedName>
        <fullName evidence="1">Two component regulator three Y domain-containing protein</fullName>
    </recommendedName>
</protein>
<accession>R8MRP7</accession>
<dbReference type="RefSeq" id="WP_016120683.1">
    <property type="nucleotide sequence ID" value="NZ_KB976677.1"/>
</dbReference>
<name>R8MRP7_BACCX</name>